<keyword evidence="8" id="KW-0902">Two-component regulatory system</keyword>
<evidence type="ECO:0000256" key="9">
    <source>
        <dbReference type="SAM" id="Phobius"/>
    </source>
</evidence>
<keyword evidence="12" id="KW-1185">Reference proteome</keyword>
<dbReference type="GO" id="GO:0046983">
    <property type="term" value="F:protein dimerization activity"/>
    <property type="evidence" value="ECO:0007669"/>
    <property type="project" value="InterPro"/>
</dbReference>
<keyword evidence="9" id="KW-1133">Transmembrane helix</keyword>
<dbReference type="GO" id="GO:0000155">
    <property type="term" value="F:phosphorelay sensor kinase activity"/>
    <property type="evidence" value="ECO:0007669"/>
    <property type="project" value="InterPro"/>
</dbReference>
<dbReference type="EC" id="2.7.13.3" evidence="2"/>
<feature type="transmembrane region" description="Helical" evidence="9">
    <location>
        <begin position="88"/>
        <end position="109"/>
    </location>
</feature>
<feature type="transmembrane region" description="Helical" evidence="9">
    <location>
        <begin position="151"/>
        <end position="170"/>
    </location>
</feature>
<dbReference type="EMBL" id="LRAD01000038">
    <property type="protein sequence ID" value="KXZ60105.1"/>
    <property type="molecule type" value="Genomic_DNA"/>
</dbReference>
<keyword evidence="5" id="KW-0547">Nucleotide-binding</keyword>
<evidence type="ECO:0000313" key="12">
    <source>
        <dbReference type="Proteomes" id="UP000075357"/>
    </source>
</evidence>
<dbReference type="InterPro" id="IPR011712">
    <property type="entry name" value="Sig_transdc_His_kin_sub3_dim/P"/>
</dbReference>
<feature type="transmembrane region" description="Helical" evidence="9">
    <location>
        <begin position="61"/>
        <end position="82"/>
    </location>
</feature>
<organism evidence="11 12">
    <name type="scientific">Microbacterium laevaniformans</name>
    <dbReference type="NCBI Taxonomy" id="36807"/>
    <lineage>
        <taxon>Bacteria</taxon>
        <taxon>Bacillati</taxon>
        <taxon>Actinomycetota</taxon>
        <taxon>Actinomycetes</taxon>
        <taxon>Micrococcales</taxon>
        <taxon>Microbacteriaceae</taxon>
        <taxon>Microbacterium</taxon>
    </lineage>
</organism>
<gene>
    <name evidence="11" type="primary">desK_2</name>
    <name evidence="11" type="ORF">Mlaev_01831</name>
</gene>
<evidence type="ECO:0000256" key="1">
    <source>
        <dbReference type="ARBA" id="ARBA00000085"/>
    </source>
</evidence>
<keyword evidence="9" id="KW-0472">Membrane</keyword>
<dbReference type="InterPro" id="IPR036890">
    <property type="entry name" value="HATPase_C_sf"/>
</dbReference>
<evidence type="ECO:0000259" key="10">
    <source>
        <dbReference type="Pfam" id="PF07730"/>
    </source>
</evidence>
<keyword evidence="6 11" id="KW-0418">Kinase</keyword>
<proteinExistence type="predicted"/>
<evidence type="ECO:0000256" key="8">
    <source>
        <dbReference type="ARBA" id="ARBA00023012"/>
    </source>
</evidence>
<keyword evidence="7" id="KW-0067">ATP-binding</keyword>
<dbReference type="AlphaFoldDB" id="A0A150HDM6"/>
<evidence type="ECO:0000256" key="6">
    <source>
        <dbReference type="ARBA" id="ARBA00022777"/>
    </source>
</evidence>
<dbReference type="Gene3D" id="1.20.5.1930">
    <property type="match status" value="1"/>
</dbReference>
<dbReference type="GO" id="GO:0005524">
    <property type="term" value="F:ATP binding"/>
    <property type="evidence" value="ECO:0007669"/>
    <property type="project" value="UniProtKB-KW"/>
</dbReference>
<dbReference type="GO" id="GO:0016020">
    <property type="term" value="C:membrane"/>
    <property type="evidence" value="ECO:0007669"/>
    <property type="project" value="InterPro"/>
</dbReference>
<evidence type="ECO:0000313" key="11">
    <source>
        <dbReference type="EMBL" id="KXZ60105.1"/>
    </source>
</evidence>
<dbReference type="Pfam" id="PF07730">
    <property type="entry name" value="HisKA_3"/>
    <property type="match status" value="1"/>
</dbReference>
<evidence type="ECO:0000256" key="7">
    <source>
        <dbReference type="ARBA" id="ARBA00022840"/>
    </source>
</evidence>
<dbReference type="PANTHER" id="PTHR24421">
    <property type="entry name" value="NITRATE/NITRITE SENSOR PROTEIN NARX-RELATED"/>
    <property type="match status" value="1"/>
</dbReference>
<dbReference type="STRING" id="36807.Mlaev_01831"/>
<feature type="transmembrane region" description="Helical" evidence="9">
    <location>
        <begin position="116"/>
        <end position="139"/>
    </location>
</feature>
<protein>
    <recommendedName>
        <fullName evidence="2">histidine kinase</fullName>
        <ecNumber evidence="2">2.7.13.3</ecNumber>
    </recommendedName>
</protein>
<dbReference type="PANTHER" id="PTHR24421:SF10">
    <property type="entry name" value="NITRATE_NITRITE SENSOR PROTEIN NARQ"/>
    <property type="match status" value="1"/>
</dbReference>
<evidence type="ECO:0000256" key="3">
    <source>
        <dbReference type="ARBA" id="ARBA00022553"/>
    </source>
</evidence>
<reference evidence="11 12" key="1">
    <citation type="submission" date="2016-01" db="EMBL/GenBank/DDBJ databases">
        <title>Draft genome sequences of Microbacterium laevaniformans LCDC 91-0039 and the type strain of Microbacterium hominis LCDC 84-209.</title>
        <authorList>
            <person name="Bernier A.-M."/>
            <person name="Bernard K."/>
        </authorList>
    </citation>
    <scope>NUCLEOTIDE SEQUENCE [LARGE SCALE GENOMIC DNA]</scope>
    <source>
        <strain evidence="11 12">LCDC 91-0039</strain>
    </source>
</reference>
<dbReference type="SUPFAM" id="SSF55874">
    <property type="entry name" value="ATPase domain of HSP90 chaperone/DNA topoisomerase II/histidine kinase"/>
    <property type="match status" value="1"/>
</dbReference>
<dbReference type="Proteomes" id="UP000075357">
    <property type="component" value="Unassembled WGS sequence"/>
</dbReference>
<feature type="domain" description="Signal transduction histidine kinase subgroup 3 dimerisation and phosphoacceptor" evidence="10">
    <location>
        <begin position="198"/>
        <end position="259"/>
    </location>
</feature>
<evidence type="ECO:0000256" key="4">
    <source>
        <dbReference type="ARBA" id="ARBA00022679"/>
    </source>
</evidence>
<dbReference type="CDD" id="cd16917">
    <property type="entry name" value="HATPase_UhpB-NarQ-NarX-like"/>
    <property type="match status" value="1"/>
</dbReference>
<accession>A0A150HDM6</accession>
<keyword evidence="4 11" id="KW-0808">Transferase</keyword>
<keyword evidence="3" id="KW-0597">Phosphoprotein</keyword>
<dbReference type="InterPro" id="IPR050482">
    <property type="entry name" value="Sensor_HK_TwoCompSys"/>
</dbReference>
<sequence>MAAHSRDNRDVTSVRQNLLRYVRTPFWAYEPLRPLARRLVIILVAAAVVIDSLFRASTGIANSVVSAIVTTTITLAVAIFAWRPPVATVVLSVAALIAGITGVSDSLLAGAAVVGLVAFTCSAMLTAVYVVTLAAWLAAVLARPETGFQPLGAFVIALLSLVSLSIGLAIRRQFERAQSLALQLEVSEREVAEQLKHERDLIADELHDIVAHEITIVALHAAVLDRTEDMQTRSQSQTAIREAAVQALTDIRRVLGMVRGEENLSPERVSSPDGITGTIAAVTKELGQAGIAVTADVPSDLRLPSASLVALTRVIRESATNVLKHATGARTVSIVLRVERGWVHLTFADDSPPARTAGLPASGYGIMRLRERFRLFGGTFESERKSQGWVVSASLPLSG</sequence>
<dbReference type="PATRIC" id="fig|36807.3.peg.1857"/>
<evidence type="ECO:0000256" key="2">
    <source>
        <dbReference type="ARBA" id="ARBA00012438"/>
    </source>
</evidence>
<evidence type="ECO:0000256" key="5">
    <source>
        <dbReference type="ARBA" id="ARBA00022741"/>
    </source>
</evidence>
<keyword evidence="9" id="KW-0812">Transmembrane</keyword>
<comment type="caution">
    <text evidence="11">The sequence shown here is derived from an EMBL/GenBank/DDBJ whole genome shotgun (WGS) entry which is preliminary data.</text>
</comment>
<name>A0A150HDM6_9MICO</name>
<dbReference type="Gene3D" id="3.30.565.10">
    <property type="entry name" value="Histidine kinase-like ATPase, C-terminal domain"/>
    <property type="match status" value="1"/>
</dbReference>
<comment type="catalytic activity">
    <reaction evidence="1">
        <text>ATP + protein L-histidine = ADP + protein N-phospho-L-histidine.</text>
        <dbReference type="EC" id="2.7.13.3"/>
    </reaction>
</comment>